<protein>
    <submittedName>
        <fullName evidence="1">Uncharacterized protein</fullName>
    </submittedName>
</protein>
<dbReference type="EMBL" id="LLXI01001478">
    <property type="protein sequence ID" value="PKY53873.1"/>
    <property type="molecule type" value="Genomic_DNA"/>
</dbReference>
<accession>A0A2I1H4R8</accession>
<gene>
    <name evidence="1" type="ORF">RhiirA4_472322</name>
</gene>
<organism evidence="1 2">
    <name type="scientific">Rhizophagus irregularis</name>
    <dbReference type="NCBI Taxonomy" id="588596"/>
    <lineage>
        <taxon>Eukaryota</taxon>
        <taxon>Fungi</taxon>
        <taxon>Fungi incertae sedis</taxon>
        <taxon>Mucoromycota</taxon>
        <taxon>Glomeromycotina</taxon>
        <taxon>Glomeromycetes</taxon>
        <taxon>Glomerales</taxon>
        <taxon>Glomeraceae</taxon>
        <taxon>Rhizophagus</taxon>
    </lineage>
</organism>
<evidence type="ECO:0000313" key="1">
    <source>
        <dbReference type="EMBL" id="PKY53873.1"/>
    </source>
</evidence>
<comment type="caution">
    <text evidence="1">The sequence shown here is derived from an EMBL/GenBank/DDBJ whole genome shotgun (WGS) entry which is preliminary data.</text>
</comment>
<reference evidence="1 2" key="1">
    <citation type="submission" date="2015-10" db="EMBL/GenBank/DDBJ databases">
        <title>Genome analyses suggest a sexual origin of heterokaryosis in a supposedly ancient asexual fungus.</title>
        <authorList>
            <person name="Ropars J."/>
            <person name="Sedzielewska K."/>
            <person name="Noel J."/>
            <person name="Charron P."/>
            <person name="Farinelli L."/>
            <person name="Marton T."/>
            <person name="Kruger M."/>
            <person name="Pelin A."/>
            <person name="Brachmann A."/>
            <person name="Corradi N."/>
        </authorList>
    </citation>
    <scope>NUCLEOTIDE SEQUENCE [LARGE SCALE GENOMIC DNA]</scope>
    <source>
        <strain evidence="1 2">A4</strain>
    </source>
</reference>
<dbReference type="Proteomes" id="UP000234323">
    <property type="component" value="Unassembled WGS sequence"/>
</dbReference>
<evidence type="ECO:0000313" key="2">
    <source>
        <dbReference type="Proteomes" id="UP000234323"/>
    </source>
</evidence>
<name>A0A2I1H4R8_9GLOM</name>
<dbReference type="VEuPathDB" id="FungiDB:FUN_003690"/>
<dbReference type="AlphaFoldDB" id="A0A2I1H4R8"/>
<sequence>MDFISFYTILRLNWFHIADKLNFFIEKYKNESENEKEISANEEEQIVNSDTLSILSTENLNSNSNLNSLTQNLIPNDNWQIDISNLLSDDKDGSANDFQIPQYCGFWS</sequence>
<keyword evidence="2" id="KW-1185">Reference proteome</keyword>
<proteinExistence type="predicted"/>